<dbReference type="EMBL" id="JADBGQ010000005">
    <property type="protein sequence ID" value="KAG5397591.1"/>
    <property type="molecule type" value="Genomic_DNA"/>
</dbReference>
<comment type="caution">
    <text evidence="2">The sequence shown here is derived from an EMBL/GenBank/DDBJ whole genome shotgun (WGS) entry which is preliminary data.</text>
</comment>
<reference evidence="2 3" key="1">
    <citation type="submission" date="2021-03" db="EMBL/GenBank/DDBJ databases">
        <authorList>
            <person name="King G.J."/>
            <person name="Bancroft I."/>
            <person name="Baten A."/>
            <person name="Bloomfield J."/>
            <person name="Borpatragohain P."/>
            <person name="He Z."/>
            <person name="Irish N."/>
            <person name="Irwin J."/>
            <person name="Liu K."/>
            <person name="Mauleon R.P."/>
            <person name="Moore J."/>
            <person name="Morris R."/>
            <person name="Ostergaard L."/>
            <person name="Wang B."/>
            <person name="Wells R."/>
        </authorList>
    </citation>
    <scope>NUCLEOTIDE SEQUENCE [LARGE SCALE GENOMIC DNA]</scope>
    <source>
        <strain evidence="2">R-o-18</strain>
        <tissue evidence="2">Leaf</tissue>
    </source>
</reference>
<evidence type="ECO:0000313" key="2">
    <source>
        <dbReference type="EMBL" id="KAG5397591.1"/>
    </source>
</evidence>
<sequence>MSSSEANARNRELRSKRRFDETSSSSNPHRHPWPHPENTPFDTTHSSATRGTCHADLPAFAVPELGTHRHLLFLTSRTSQTSLCTTRETFRGWWWTLFRPSGLECLVGAGEPQERRHQHQQHAGTHPQMTMRRLMRTPISPPISISSLLIMNLANIRQGTSSLTPSTCENVCASPSIDMERITLIDSGRVTSIDMERITSIDKEPKLTSNTNLTSLLVLGLGIHGIRFFRQVWKVTPGLNYLSHFLPLNFDPRLTQIKEFETGLGGGNLQSLLSQRTLGYKSKRSEQNLDESPFVEREENYEIYREIYGDPIYDVYEDDVRVVDFVFSEDFFANFVCAKIGQDEIRAKFGRDKIRANPVQDELRANFGESQKIRHEKPIQDSRTNLFQSGENDADNFDSWKPVQSWSLILQWKQTLTQERNLGREKLGTNFYLQLQM</sequence>
<evidence type="ECO:0000256" key="1">
    <source>
        <dbReference type="SAM" id="MobiDB-lite"/>
    </source>
</evidence>
<organism evidence="2 3">
    <name type="scientific">Brassica rapa subsp. trilocularis</name>
    <dbReference type="NCBI Taxonomy" id="1813537"/>
    <lineage>
        <taxon>Eukaryota</taxon>
        <taxon>Viridiplantae</taxon>
        <taxon>Streptophyta</taxon>
        <taxon>Embryophyta</taxon>
        <taxon>Tracheophyta</taxon>
        <taxon>Spermatophyta</taxon>
        <taxon>Magnoliopsida</taxon>
        <taxon>eudicotyledons</taxon>
        <taxon>Gunneridae</taxon>
        <taxon>Pentapetalae</taxon>
        <taxon>rosids</taxon>
        <taxon>malvids</taxon>
        <taxon>Brassicales</taxon>
        <taxon>Brassicaceae</taxon>
        <taxon>Brassiceae</taxon>
        <taxon>Brassica</taxon>
    </lineage>
</organism>
<feature type="compositionally biased region" description="Polar residues" evidence="1">
    <location>
        <begin position="40"/>
        <end position="50"/>
    </location>
</feature>
<dbReference type="Proteomes" id="UP000823674">
    <property type="component" value="Chromosome A05"/>
</dbReference>
<evidence type="ECO:0000313" key="3">
    <source>
        <dbReference type="Proteomes" id="UP000823674"/>
    </source>
</evidence>
<proteinExistence type="predicted"/>
<feature type="region of interest" description="Disordered" evidence="1">
    <location>
        <begin position="1"/>
        <end position="50"/>
    </location>
</feature>
<keyword evidence="3" id="KW-1185">Reference proteome</keyword>
<name>A0ABQ7MFR1_BRACM</name>
<feature type="compositionally biased region" description="Basic and acidic residues" evidence="1">
    <location>
        <begin position="8"/>
        <end position="21"/>
    </location>
</feature>
<accession>A0ABQ7MFR1</accession>
<protein>
    <submittedName>
        <fullName evidence="2">Uncharacterized protein</fullName>
    </submittedName>
</protein>
<feature type="non-terminal residue" evidence="2">
    <location>
        <position position="437"/>
    </location>
</feature>
<gene>
    <name evidence="2" type="primary">A05g505640.1_BraROA</name>
    <name evidence="2" type="ORF">IGI04_019405</name>
</gene>